<feature type="compositionally biased region" description="Gly residues" evidence="1">
    <location>
        <begin position="33"/>
        <end position="46"/>
    </location>
</feature>
<comment type="caution">
    <text evidence="2">The sequence shown here is derived from an EMBL/GenBank/DDBJ whole genome shotgun (WGS) entry which is preliminary data.</text>
</comment>
<evidence type="ECO:0000313" key="2">
    <source>
        <dbReference type="EMBL" id="MQL84764.1"/>
    </source>
</evidence>
<feature type="compositionally biased region" description="Polar residues" evidence="1">
    <location>
        <begin position="193"/>
        <end position="203"/>
    </location>
</feature>
<feature type="compositionally biased region" description="Acidic residues" evidence="1">
    <location>
        <begin position="108"/>
        <end position="134"/>
    </location>
</feature>
<dbReference type="AlphaFoldDB" id="A0A843USQ8"/>
<protein>
    <submittedName>
        <fullName evidence="2">Uncharacterized protein</fullName>
    </submittedName>
</protein>
<feature type="compositionally biased region" description="Basic and acidic residues" evidence="1">
    <location>
        <begin position="160"/>
        <end position="174"/>
    </location>
</feature>
<gene>
    <name evidence="2" type="ORF">Taro_017270</name>
</gene>
<dbReference type="PANTHER" id="PTHR33644">
    <property type="entry name" value="U-BOX DOMAIN-CONTAINING PROTEIN 62-RELATED"/>
    <property type="match status" value="1"/>
</dbReference>
<dbReference type="PANTHER" id="PTHR33644:SF5">
    <property type="entry name" value="U-BOX DOMAIN-CONTAINING PROTEIN 62"/>
    <property type="match status" value="1"/>
</dbReference>
<reference evidence="2" key="1">
    <citation type="submission" date="2017-07" db="EMBL/GenBank/DDBJ databases">
        <title>Taro Niue Genome Assembly and Annotation.</title>
        <authorList>
            <person name="Atibalentja N."/>
            <person name="Keating K."/>
            <person name="Fields C.J."/>
        </authorList>
    </citation>
    <scope>NUCLEOTIDE SEQUENCE</scope>
    <source>
        <strain evidence="2">Niue_2</strain>
        <tissue evidence="2">Leaf</tissue>
    </source>
</reference>
<dbReference type="OrthoDB" id="667871at2759"/>
<organism evidence="2 3">
    <name type="scientific">Colocasia esculenta</name>
    <name type="common">Wild taro</name>
    <name type="synonym">Arum esculentum</name>
    <dbReference type="NCBI Taxonomy" id="4460"/>
    <lineage>
        <taxon>Eukaryota</taxon>
        <taxon>Viridiplantae</taxon>
        <taxon>Streptophyta</taxon>
        <taxon>Embryophyta</taxon>
        <taxon>Tracheophyta</taxon>
        <taxon>Spermatophyta</taxon>
        <taxon>Magnoliopsida</taxon>
        <taxon>Liliopsida</taxon>
        <taxon>Araceae</taxon>
        <taxon>Aroideae</taxon>
        <taxon>Colocasieae</taxon>
        <taxon>Colocasia</taxon>
    </lineage>
</organism>
<feature type="compositionally biased region" description="Polar residues" evidence="1">
    <location>
        <begin position="85"/>
        <end position="95"/>
    </location>
</feature>
<dbReference type="Proteomes" id="UP000652761">
    <property type="component" value="Unassembled WGS sequence"/>
</dbReference>
<evidence type="ECO:0000256" key="1">
    <source>
        <dbReference type="SAM" id="MobiDB-lite"/>
    </source>
</evidence>
<keyword evidence="3" id="KW-1185">Reference proteome</keyword>
<feature type="compositionally biased region" description="Low complexity" evidence="1">
    <location>
        <begin position="147"/>
        <end position="159"/>
    </location>
</feature>
<dbReference type="EMBL" id="NMUH01000785">
    <property type="protein sequence ID" value="MQL84764.1"/>
    <property type="molecule type" value="Genomic_DNA"/>
</dbReference>
<name>A0A843USQ8_COLES</name>
<evidence type="ECO:0000313" key="3">
    <source>
        <dbReference type="Proteomes" id="UP000652761"/>
    </source>
</evidence>
<feature type="region of interest" description="Disordered" evidence="1">
    <location>
        <begin position="1"/>
        <end position="219"/>
    </location>
</feature>
<feature type="compositionally biased region" description="Basic and acidic residues" evidence="1">
    <location>
        <begin position="58"/>
        <end position="77"/>
    </location>
</feature>
<sequence>MASEMMDPPPPQRTENGLRPMTVFQDESSQFSHGGGDPMAAAGGGTQKPRAARFAVEANEKLLERDSRFYRPEEARLQRCIYGSPTRTGAENQDWNGEGSNGTPSGDGSDDIGDGEDDEEQDEEDDPDEGDGEVEVLVCAEDGGNKSRYNSSSSLQSSSEKIRQDNVELHEHHSSFGSSRGVVANDGNGNSGKGSLTEQQQKRSLVGHYGKRSSVSEPDLYRNQIVQGGDGLGRAHKELGRENGFGFSWRKDISLSIDSGESMRVHLSDPITGALMDDAMILACGHSYGSGGLQHVTRMVGSDAYFPQNFGS</sequence>
<proteinExistence type="predicted"/>
<accession>A0A843USQ8</accession>